<evidence type="ECO:0000313" key="2">
    <source>
        <dbReference type="Proteomes" id="UP000599578"/>
    </source>
</evidence>
<dbReference type="AlphaFoldDB" id="A0A917ZGG1"/>
<dbReference type="RefSeq" id="WP_229721873.1">
    <property type="nucleotide sequence ID" value="NZ_BMLT01000005.1"/>
</dbReference>
<gene>
    <name evidence="1" type="ORF">GCM10011348_20890</name>
</gene>
<proteinExistence type="predicted"/>
<accession>A0A917ZGG1</accession>
<sequence length="141" mass="16091">MQHQASAEDEAFRRAFEAFAVLPDDFSHEAHLRLAYVYLCRDDRDLAAWRMKSALLAFLDHLGGGRAKYNETMTGAWIDAVAHFMDRTPACACFADFIAKNPVLRDSNILLTHYSAERLFSDRARAEYLEPDIQPIPGRKQ</sequence>
<dbReference type="Proteomes" id="UP000599578">
    <property type="component" value="Unassembled WGS sequence"/>
</dbReference>
<keyword evidence="2" id="KW-1185">Reference proteome</keyword>
<comment type="caution">
    <text evidence="1">The sequence shown here is derived from an EMBL/GenBank/DDBJ whole genome shotgun (WGS) entry which is preliminary data.</text>
</comment>
<evidence type="ECO:0000313" key="1">
    <source>
        <dbReference type="EMBL" id="GGO81579.1"/>
    </source>
</evidence>
<protein>
    <submittedName>
        <fullName evidence="1">Uncharacterized protein</fullName>
    </submittedName>
</protein>
<dbReference type="EMBL" id="BMLT01000005">
    <property type="protein sequence ID" value="GGO81579.1"/>
    <property type="molecule type" value="Genomic_DNA"/>
</dbReference>
<reference evidence="1 2" key="1">
    <citation type="journal article" date="2014" name="Int. J. Syst. Evol. Microbiol.">
        <title>Complete genome sequence of Corynebacterium casei LMG S-19264T (=DSM 44701T), isolated from a smear-ripened cheese.</title>
        <authorList>
            <consortium name="US DOE Joint Genome Institute (JGI-PGF)"/>
            <person name="Walter F."/>
            <person name="Albersmeier A."/>
            <person name="Kalinowski J."/>
            <person name="Ruckert C."/>
        </authorList>
    </citation>
    <scope>NUCLEOTIDE SEQUENCE [LARGE SCALE GENOMIC DNA]</scope>
    <source>
        <strain evidence="1 2">CGMCC 1.7286</strain>
    </source>
</reference>
<organism evidence="1 2">
    <name type="scientific">Marinobacterium nitratireducens</name>
    <dbReference type="NCBI Taxonomy" id="518897"/>
    <lineage>
        <taxon>Bacteria</taxon>
        <taxon>Pseudomonadati</taxon>
        <taxon>Pseudomonadota</taxon>
        <taxon>Gammaproteobacteria</taxon>
        <taxon>Oceanospirillales</taxon>
        <taxon>Oceanospirillaceae</taxon>
        <taxon>Marinobacterium</taxon>
    </lineage>
</organism>
<name>A0A917ZGG1_9GAMM</name>